<reference evidence="5" key="1">
    <citation type="journal article" date="2019" name="Int. J. Syst. Evol. Microbiol.">
        <title>The Global Catalogue of Microorganisms (GCM) 10K type strain sequencing project: providing services to taxonomists for standard genome sequencing and annotation.</title>
        <authorList>
            <consortium name="The Broad Institute Genomics Platform"/>
            <consortium name="The Broad Institute Genome Sequencing Center for Infectious Disease"/>
            <person name="Wu L."/>
            <person name="Ma J."/>
        </authorList>
    </citation>
    <scope>NUCLEOTIDE SEQUENCE [LARGE SCALE GENOMIC DNA]</scope>
    <source>
        <strain evidence="5">JCM 17664</strain>
    </source>
</reference>
<evidence type="ECO:0000256" key="1">
    <source>
        <dbReference type="PROSITE-ProRule" id="PRU00169"/>
    </source>
</evidence>
<dbReference type="SMART" id="SM00448">
    <property type="entry name" value="REC"/>
    <property type="match status" value="1"/>
</dbReference>
<feature type="domain" description="HTH LytTR-type" evidence="3">
    <location>
        <begin position="137"/>
        <end position="236"/>
    </location>
</feature>
<feature type="modified residue" description="4-aspartylphosphate" evidence="1">
    <location>
        <position position="56"/>
    </location>
</feature>
<evidence type="ECO:0000313" key="5">
    <source>
        <dbReference type="Proteomes" id="UP001501207"/>
    </source>
</evidence>
<organism evidence="4 5">
    <name type="scientific">Compostibacter hankyongensis</name>
    <dbReference type="NCBI Taxonomy" id="1007089"/>
    <lineage>
        <taxon>Bacteria</taxon>
        <taxon>Pseudomonadati</taxon>
        <taxon>Bacteroidota</taxon>
        <taxon>Chitinophagia</taxon>
        <taxon>Chitinophagales</taxon>
        <taxon>Chitinophagaceae</taxon>
        <taxon>Compostibacter</taxon>
    </lineage>
</organism>
<protein>
    <submittedName>
        <fullName evidence="4">LytTR family DNA-binding domain-containing protein</fullName>
    </submittedName>
</protein>
<dbReference type="SMART" id="SM00850">
    <property type="entry name" value="LytTR"/>
    <property type="match status" value="1"/>
</dbReference>
<dbReference type="PROSITE" id="PS50110">
    <property type="entry name" value="RESPONSE_REGULATORY"/>
    <property type="match status" value="1"/>
</dbReference>
<dbReference type="Gene3D" id="3.40.50.2300">
    <property type="match status" value="1"/>
</dbReference>
<dbReference type="SUPFAM" id="SSF52172">
    <property type="entry name" value="CheY-like"/>
    <property type="match status" value="1"/>
</dbReference>
<evidence type="ECO:0000259" key="3">
    <source>
        <dbReference type="PROSITE" id="PS50930"/>
    </source>
</evidence>
<dbReference type="PANTHER" id="PTHR37299:SF1">
    <property type="entry name" value="STAGE 0 SPORULATION PROTEIN A HOMOLOG"/>
    <property type="match status" value="1"/>
</dbReference>
<feature type="domain" description="Response regulatory" evidence="2">
    <location>
        <begin position="3"/>
        <end position="116"/>
    </location>
</feature>
<dbReference type="EMBL" id="BAABFN010000005">
    <property type="protein sequence ID" value="GAA4312334.1"/>
    <property type="molecule type" value="Genomic_DNA"/>
</dbReference>
<keyword evidence="1" id="KW-0597">Phosphoprotein</keyword>
<accession>A0ABP8FWA8</accession>
<dbReference type="PANTHER" id="PTHR37299">
    <property type="entry name" value="TRANSCRIPTIONAL REGULATOR-RELATED"/>
    <property type="match status" value="1"/>
</dbReference>
<dbReference type="PROSITE" id="PS50930">
    <property type="entry name" value="HTH_LYTTR"/>
    <property type="match status" value="1"/>
</dbReference>
<gene>
    <name evidence="4" type="ORF">GCM10023143_21960</name>
</gene>
<dbReference type="Pfam" id="PF04397">
    <property type="entry name" value="LytTR"/>
    <property type="match status" value="1"/>
</dbReference>
<evidence type="ECO:0000313" key="4">
    <source>
        <dbReference type="EMBL" id="GAA4312334.1"/>
    </source>
</evidence>
<dbReference type="InterPro" id="IPR007492">
    <property type="entry name" value="LytTR_DNA-bd_dom"/>
</dbReference>
<dbReference type="InterPro" id="IPR011006">
    <property type="entry name" value="CheY-like_superfamily"/>
</dbReference>
<comment type="caution">
    <text evidence="4">The sequence shown here is derived from an EMBL/GenBank/DDBJ whole genome shotgun (WGS) entry which is preliminary data.</text>
</comment>
<dbReference type="RefSeq" id="WP_344979192.1">
    <property type="nucleotide sequence ID" value="NZ_BAABFN010000005.1"/>
</dbReference>
<evidence type="ECO:0000259" key="2">
    <source>
        <dbReference type="PROSITE" id="PS50110"/>
    </source>
</evidence>
<proteinExistence type="predicted"/>
<dbReference type="Gene3D" id="2.40.50.1020">
    <property type="entry name" value="LytTr DNA-binding domain"/>
    <property type="match status" value="1"/>
</dbReference>
<name>A0ABP8FWA8_9BACT</name>
<dbReference type="Proteomes" id="UP001501207">
    <property type="component" value="Unassembled WGS sequence"/>
</dbReference>
<keyword evidence="4" id="KW-0238">DNA-binding</keyword>
<sequence length="245" mass="28058">MIKCYVIDDEEHAVKVLSRFIERTPELHFLGSETDPLEAWNKMENQSVAPDITFLDVDMPQISGINLAELIRTKTEIIFTTAYPDYAIQAFERDALDYLLKPVTYERFLKAISKTKDRLSLKAKNISAGQGEDYFYIKSEAKGKMIKIKHHALNYIEAKANYLRLCLDNESYLTYLTLKELEEKLPPVQFIRIHKSFIINLQKIVVLEGNKVILENGVSVDVGGSYRSKLLSAINPKLIISKRSP</sequence>
<dbReference type="InterPro" id="IPR046947">
    <property type="entry name" value="LytR-like"/>
</dbReference>
<dbReference type="Pfam" id="PF00072">
    <property type="entry name" value="Response_reg"/>
    <property type="match status" value="1"/>
</dbReference>
<keyword evidence="5" id="KW-1185">Reference proteome</keyword>
<dbReference type="GO" id="GO:0003677">
    <property type="term" value="F:DNA binding"/>
    <property type="evidence" value="ECO:0007669"/>
    <property type="project" value="UniProtKB-KW"/>
</dbReference>
<dbReference type="InterPro" id="IPR001789">
    <property type="entry name" value="Sig_transdc_resp-reg_receiver"/>
</dbReference>